<reference evidence="3 4" key="2">
    <citation type="journal article" date="2021" name="J. Hered.">
        <title>Feather Gene Expression Elucidates the Developmental Basis of Plumage Iridescence in African Starlings.</title>
        <authorList>
            <person name="Rubenstein D.R."/>
            <person name="Corvelo A."/>
            <person name="MacManes M.D."/>
            <person name="Maia R."/>
            <person name="Narzisi G."/>
            <person name="Rousaki A."/>
            <person name="Vandenabeele P."/>
            <person name="Shawkey M.D."/>
            <person name="Solomon J."/>
        </authorList>
    </citation>
    <scope>NUCLEOTIDE SEQUENCE [LARGE SCALE GENOMIC DNA]</scope>
    <source>
        <strain evidence="3">SS15</strain>
    </source>
</reference>
<reference evidence="2" key="1">
    <citation type="submission" date="2020-10" db="EMBL/GenBank/DDBJ databases">
        <title>Feather gene expression reveals the developmental basis of iridescence in African starlings.</title>
        <authorList>
            <person name="Rubenstein D.R."/>
        </authorList>
    </citation>
    <scope>NUCLEOTIDE SEQUENCE</scope>
    <source>
        <strain evidence="2">SS15</strain>
        <tissue evidence="2">Liver</tissue>
    </source>
</reference>
<feature type="non-terminal residue" evidence="2">
    <location>
        <position position="1"/>
    </location>
</feature>
<dbReference type="Proteomes" id="UP000618051">
    <property type="component" value="Unassembled WGS sequence"/>
</dbReference>
<evidence type="ECO:0000313" key="3">
    <source>
        <dbReference type="EMBL" id="KAI1240791.1"/>
    </source>
</evidence>
<dbReference type="AlphaFoldDB" id="A0A835NX53"/>
<accession>A0A835NX53</accession>
<keyword evidence="4" id="KW-1185">Reference proteome</keyword>
<organism evidence="2">
    <name type="scientific">Lamprotornis superbus</name>
    <dbReference type="NCBI Taxonomy" id="245042"/>
    <lineage>
        <taxon>Eukaryota</taxon>
        <taxon>Metazoa</taxon>
        <taxon>Chordata</taxon>
        <taxon>Craniata</taxon>
        <taxon>Vertebrata</taxon>
        <taxon>Euteleostomi</taxon>
        <taxon>Archelosauria</taxon>
        <taxon>Archosauria</taxon>
        <taxon>Dinosauria</taxon>
        <taxon>Saurischia</taxon>
        <taxon>Theropoda</taxon>
        <taxon>Coelurosauria</taxon>
        <taxon>Aves</taxon>
        <taxon>Neognathae</taxon>
        <taxon>Neoaves</taxon>
        <taxon>Telluraves</taxon>
        <taxon>Australaves</taxon>
        <taxon>Passeriformes</taxon>
        <taxon>Sturnidae</taxon>
        <taxon>Lamprotornis</taxon>
    </lineage>
</organism>
<gene>
    <name evidence="3" type="ORF">IHE44_0009234</name>
    <name evidence="2" type="ORF">IHE44_007686</name>
</gene>
<evidence type="ECO:0000313" key="4">
    <source>
        <dbReference type="Proteomes" id="UP000618051"/>
    </source>
</evidence>
<feature type="compositionally biased region" description="Basic and acidic residues" evidence="1">
    <location>
        <begin position="59"/>
        <end position="74"/>
    </location>
</feature>
<protein>
    <submittedName>
        <fullName evidence="2">Uncharacterized protein</fullName>
    </submittedName>
</protein>
<sequence>MATKAAHSCSSVTPGEDGNSPAGDARQWPRNNIDGKEMAHGQAAAHQAPHWPPFPQAEVAEHVQQHSRDGDMAL</sequence>
<dbReference type="EMBL" id="JADDUC010000030">
    <property type="protein sequence ID" value="KAG0123233.1"/>
    <property type="molecule type" value="Genomic_DNA"/>
</dbReference>
<dbReference type="EMBL" id="JADDUC020000003">
    <property type="protein sequence ID" value="KAI1240791.1"/>
    <property type="molecule type" value="Genomic_DNA"/>
</dbReference>
<proteinExistence type="predicted"/>
<evidence type="ECO:0000313" key="2">
    <source>
        <dbReference type="EMBL" id="KAG0123233.1"/>
    </source>
</evidence>
<reference evidence="3" key="3">
    <citation type="submission" date="2022-01" db="EMBL/GenBank/DDBJ databases">
        <authorList>
            <person name="Rubenstein D.R."/>
        </authorList>
    </citation>
    <scope>NUCLEOTIDE SEQUENCE</scope>
    <source>
        <strain evidence="3">SS15</strain>
        <tissue evidence="3">Liver</tissue>
    </source>
</reference>
<comment type="caution">
    <text evidence="2">The sequence shown here is derived from an EMBL/GenBank/DDBJ whole genome shotgun (WGS) entry which is preliminary data.</text>
</comment>
<feature type="region of interest" description="Disordered" evidence="1">
    <location>
        <begin position="1"/>
        <end position="74"/>
    </location>
</feature>
<evidence type="ECO:0000256" key="1">
    <source>
        <dbReference type="SAM" id="MobiDB-lite"/>
    </source>
</evidence>
<name>A0A835NX53_9PASS</name>
<feature type="compositionally biased region" description="Low complexity" evidence="1">
    <location>
        <begin position="40"/>
        <end position="49"/>
    </location>
</feature>